<dbReference type="AlphaFoldDB" id="A0A9N8F1J2"/>
<dbReference type="InterPro" id="IPR012337">
    <property type="entry name" value="RNaseH-like_sf"/>
</dbReference>
<dbReference type="EMBL" id="CAICTM010002601">
    <property type="protein sequence ID" value="CAB9529729.1"/>
    <property type="molecule type" value="Genomic_DNA"/>
</dbReference>
<organism evidence="2 3">
    <name type="scientific">Seminavis robusta</name>
    <dbReference type="NCBI Taxonomy" id="568900"/>
    <lineage>
        <taxon>Eukaryota</taxon>
        <taxon>Sar</taxon>
        <taxon>Stramenopiles</taxon>
        <taxon>Ochrophyta</taxon>
        <taxon>Bacillariophyta</taxon>
        <taxon>Bacillariophyceae</taxon>
        <taxon>Bacillariophycidae</taxon>
        <taxon>Naviculales</taxon>
        <taxon>Naviculaceae</taxon>
        <taxon>Seminavis</taxon>
    </lineage>
</organism>
<keyword evidence="3" id="KW-1185">Reference proteome</keyword>
<accession>A0A9N8F1J2</accession>
<evidence type="ECO:0000256" key="1">
    <source>
        <dbReference type="SAM" id="MobiDB-lite"/>
    </source>
</evidence>
<feature type="region of interest" description="Disordered" evidence="1">
    <location>
        <begin position="134"/>
        <end position="160"/>
    </location>
</feature>
<feature type="region of interest" description="Disordered" evidence="1">
    <location>
        <begin position="191"/>
        <end position="287"/>
    </location>
</feature>
<sequence length="1148" mass="128188">MTALRLDAHASVDGRLEQAELYSWLTTTTFAPSKQAALDFIVKFNRNFKRYNDAVKAKTERITEETKKTLLQRALSDVPLLHAVTSREIERMTLEHKPGYNFEEYYEVIKVTAASYDRNRATSRRRSVNWHDLDSDNCDGQDSEAPADGGIDAFNVNLDPTTRLPDEFFRQLPREDKSIWHRLSPQAKKILMESTPPKPGPPARQAHLSEMVEQDEEKDRPEQVDDTLPPTMEANQAQAKPGAGPSHSAPQSKSNDLHPAHPARMMGTKPKPREGNLAASHPSNRSAHHAFHRMLDNVDDIASGAAHSTKPGPDRADFRLGSGVPNHPCVSYYSAFIHHRKRLWCTLMDRGANGFILGNDVRVVNLSGTFIDLNGIDNHTVRNLQLATAVVFMRSDHGPILGCIHQGAVMYDGRTIACPGQMEHFGCCVHDKAKTVTGVDPYFVTPNGFRVPMAMRNGLPYVDWRPPTDAEMADDSIPLIDLTSPHPWDPSCLDSVPSDDWYDTQSTTVLDDADSPLDSLGRLQTMDDDALTPSRPTPKQSIDRRGIIAAMANLVQDDLVAASADDVPALLSRPCHHYDSSSDDDSDLEDDSDVEDLRQCFARVPDLMTPYDDSSGAEDSDSSGDDSDSDTEDLRHCFGVQTRGQLRGEPPSTRSRSRPTRPSDPTKDGEKRTRKMPEVRRPRSKKQSSVDRRPRVETVLPSDDDDSSSDVEDEDGDILKSNNRAKHHTGVELPPISRKRPPEQIPMMRRFFPGTSDETLKRTLDATTQYGTKGAVQGRTLRSQILSPNPILNIPRRQEDVATDTIYGSVPAVDDGSVAAQFFIGRTSHYRSLHPAGTSDASYVKTLMDNIRRFGAMNCIRSDNAQAQASKRVKDILRTFCINDRTSEPYRGNQNYAEHGWKDTKTKTQLVLDTKNAPSKCWLTAGQYVTTLQNHMAYESLGWRTPFEWLHGYTPDISALLQFEFYEPVYYQKYDAKFPQDSTECVGRFVGVSEYVGHGMTYKILTEDDKIIHRAVARTARLGNEFTNWKADAQAPKLAPKPKPFVDGPPSKTIEGGIDLGETQNATVFHDAIRHDISSHLREDDILQGGTLLTIDVSGLLNRTFITNPDDNGEFEILVEWASGTTWLVWMDGSGVDPTRRMQRNSLG</sequence>
<dbReference type="Proteomes" id="UP001153069">
    <property type="component" value="Unassembled WGS sequence"/>
</dbReference>
<proteinExistence type="predicted"/>
<feature type="compositionally biased region" description="Acidic residues" evidence="1">
    <location>
        <begin position="702"/>
        <end position="716"/>
    </location>
</feature>
<evidence type="ECO:0000313" key="2">
    <source>
        <dbReference type="EMBL" id="CAB9529729.1"/>
    </source>
</evidence>
<dbReference type="InterPro" id="IPR036397">
    <property type="entry name" value="RNaseH_sf"/>
</dbReference>
<feature type="region of interest" description="Disordered" evidence="1">
    <location>
        <begin position="602"/>
        <end position="741"/>
    </location>
</feature>
<reference evidence="2" key="1">
    <citation type="submission" date="2020-06" db="EMBL/GenBank/DDBJ databases">
        <authorList>
            <consortium name="Plant Systems Biology data submission"/>
        </authorList>
    </citation>
    <scope>NUCLEOTIDE SEQUENCE</scope>
    <source>
        <strain evidence="2">D6</strain>
    </source>
</reference>
<dbReference type="GO" id="GO:0003676">
    <property type="term" value="F:nucleic acid binding"/>
    <property type="evidence" value="ECO:0007669"/>
    <property type="project" value="InterPro"/>
</dbReference>
<dbReference type="SUPFAM" id="SSF53098">
    <property type="entry name" value="Ribonuclease H-like"/>
    <property type="match status" value="1"/>
</dbReference>
<name>A0A9N8F1J2_9STRA</name>
<comment type="caution">
    <text evidence="2">The sequence shown here is derived from an EMBL/GenBank/DDBJ whole genome shotgun (WGS) entry which is preliminary data.</text>
</comment>
<gene>
    <name evidence="2" type="ORF">SEMRO_2603_G332380.1</name>
</gene>
<dbReference type="Gene3D" id="3.30.420.10">
    <property type="entry name" value="Ribonuclease H-like superfamily/Ribonuclease H"/>
    <property type="match status" value="1"/>
</dbReference>
<protein>
    <submittedName>
        <fullName evidence="2">Retrotransposon protein</fullName>
    </submittedName>
</protein>
<feature type="compositionally biased region" description="Acidic residues" evidence="1">
    <location>
        <begin position="615"/>
        <end position="631"/>
    </location>
</feature>
<evidence type="ECO:0000313" key="3">
    <source>
        <dbReference type="Proteomes" id="UP001153069"/>
    </source>
</evidence>
<feature type="compositionally biased region" description="Basic and acidic residues" evidence="1">
    <location>
        <begin position="664"/>
        <end position="681"/>
    </location>
</feature>